<comment type="caution">
    <text evidence="1">The sequence shown here is derived from an EMBL/GenBank/DDBJ whole genome shotgun (WGS) entry which is preliminary data.</text>
</comment>
<organism evidence="1 2">
    <name type="scientific">Dermacentor silvarum</name>
    <name type="common">Tick</name>
    <dbReference type="NCBI Taxonomy" id="543639"/>
    <lineage>
        <taxon>Eukaryota</taxon>
        <taxon>Metazoa</taxon>
        <taxon>Ecdysozoa</taxon>
        <taxon>Arthropoda</taxon>
        <taxon>Chelicerata</taxon>
        <taxon>Arachnida</taxon>
        <taxon>Acari</taxon>
        <taxon>Parasitiformes</taxon>
        <taxon>Ixodida</taxon>
        <taxon>Ixodoidea</taxon>
        <taxon>Ixodidae</taxon>
        <taxon>Rhipicephalinae</taxon>
        <taxon>Dermacentor</taxon>
    </lineage>
</organism>
<accession>A0ACB8DK33</accession>
<dbReference type="Proteomes" id="UP000821865">
    <property type="component" value="Chromosome 11"/>
</dbReference>
<sequence>MVSVVLLTQLMEWKMATSSLLAAAQQRQPTLLDTSLHSQDARKDAQQQSDATLSTKRHCPYRIDSLDGHDAQGMEMGWHSGGWAVRQLCSQPLDTLFFVHTAPRSWQNRAHLRATLFEEAATKFFNWTVVFFVGETDDLAVRHWTALEAKVMGDMVMLPYNDTLLTVLHKFIGGMRWVIEYCPNVRSIVKIDDDVGVHPFELRRYLEKELPRNKSYMHCFVWLRNKVYRESFHRFCIREDDLAQDNYPLFCSGRSVIMTVDTMRKLFRASKIVRAFATDDAYVTGQLALFANVGHIFINARMDWSTSDKTEAMLEGKVIFTHEFFEYGNSIDRRAQWGLMLWKHMMQTTGRHPLNLSYRLEDKLYRLDFHRTRRALQDSFLYLQAPE</sequence>
<proteinExistence type="predicted"/>
<reference evidence="1" key="1">
    <citation type="submission" date="2020-05" db="EMBL/GenBank/DDBJ databases">
        <title>Large-scale comparative analyses of tick genomes elucidate their genetic diversity and vector capacities.</title>
        <authorList>
            <person name="Jia N."/>
            <person name="Wang J."/>
            <person name="Shi W."/>
            <person name="Du L."/>
            <person name="Sun Y."/>
            <person name="Zhan W."/>
            <person name="Jiang J."/>
            <person name="Wang Q."/>
            <person name="Zhang B."/>
            <person name="Ji P."/>
            <person name="Sakyi L.B."/>
            <person name="Cui X."/>
            <person name="Yuan T."/>
            <person name="Jiang B."/>
            <person name="Yang W."/>
            <person name="Lam T.T.-Y."/>
            <person name="Chang Q."/>
            <person name="Ding S."/>
            <person name="Wang X."/>
            <person name="Zhu J."/>
            <person name="Ruan X."/>
            <person name="Zhao L."/>
            <person name="Wei J."/>
            <person name="Que T."/>
            <person name="Du C."/>
            <person name="Cheng J."/>
            <person name="Dai P."/>
            <person name="Han X."/>
            <person name="Huang E."/>
            <person name="Gao Y."/>
            <person name="Liu J."/>
            <person name="Shao H."/>
            <person name="Ye R."/>
            <person name="Li L."/>
            <person name="Wei W."/>
            <person name="Wang X."/>
            <person name="Wang C."/>
            <person name="Yang T."/>
            <person name="Huo Q."/>
            <person name="Li W."/>
            <person name="Guo W."/>
            <person name="Chen H."/>
            <person name="Zhou L."/>
            <person name="Ni X."/>
            <person name="Tian J."/>
            <person name="Zhou Y."/>
            <person name="Sheng Y."/>
            <person name="Liu T."/>
            <person name="Pan Y."/>
            <person name="Xia L."/>
            <person name="Li J."/>
            <person name="Zhao F."/>
            <person name="Cao W."/>
        </authorList>
    </citation>
    <scope>NUCLEOTIDE SEQUENCE</scope>
    <source>
        <strain evidence="1">Dsil-2018</strain>
    </source>
</reference>
<evidence type="ECO:0000313" key="1">
    <source>
        <dbReference type="EMBL" id="KAH7970947.1"/>
    </source>
</evidence>
<keyword evidence="2" id="KW-1185">Reference proteome</keyword>
<evidence type="ECO:0000313" key="2">
    <source>
        <dbReference type="Proteomes" id="UP000821865"/>
    </source>
</evidence>
<dbReference type="EMBL" id="CM023480">
    <property type="protein sequence ID" value="KAH7970947.1"/>
    <property type="molecule type" value="Genomic_DNA"/>
</dbReference>
<gene>
    <name evidence="1" type="ORF">HPB49_017070</name>
</gene>
<protein>
    <submittedName>
        <fullName evidence="1">Uncharacterized protein</fullName>
    </submittedName>
</protein>
<name>A0ACB8DK33_DERSI</name>